<dbReference type="PANTHER" id="PTHR43014:SF1">
    <property type="entry name" value="NAD(P)H DEHYDROGENASE (QUINONE)"/>
    <property type="match status" value="1"/>
</dbReference>
<dbReference type="SUPFAM" id="SSF55424">
    <property type="entry name" value="FAD/NAD-linked reductases, dimerisation (C-terminal) domain"/>
    <property type="match status" value="1"/>
</dbReference>
<dbReference type="AlphaFoldDB" id="A0A1E2SMK1"/>
<dbReference type="PIRSF" id="PIRSF000350">
    <property type="entry name" value="Mercury_reductase_MerA"/>
    <property type="match status" value="1"/>
</dbReference>
<comment type="subunit">
    <text evidence="2">Homotetramer.</text>
</comment>
<dbReference type="Gene3D" id="3.30.390.30">
    <property type="match status" value="1"/>
</dbReference>
<dbReference type="SUPFAM" id="SSF51905">
    <property type="entry name" value="FAD/NAD(P)-binding domain"/>
    <property type="match status" value="1"/>
</dbReference>
<evidence type="ECO:0000313" key="18">
    <source>
        <dbReference type="Proteomes" id="UP000094426"/>
    </source>
</evidence>
<evidence type="ECO:0000256" key="2">
    <source>
        <dbReference type="ARBA" id="ARBA00011881"/>
    </source>
</evidence>
<dbReference type="InterPro" id="IPR004099">
    <property type="entry name" value="Pyr_nucl-diS_OxRdtase_dimer"/>
</dbReference>
<comment type="catalytic activity">
    <reaction evidence="9">
        <text>a quinone + NADPH + H(+) = a quinol + NADP(+)</text>
        <dbReference type="Rhea" id="RHEA:46164"/>
        <dbReference type="ChEBI" id="CHEBI:15378"/>
        <dbReference type="ChEBI" id="CHEBI:24646"/>
        <dbReference type="ChEBI" id="CHEBI:57783"/>
        <dbReference type="ChEBI" id="CHEBI:58349"/>
        <dbReference type="ChEBI" id="CHEBI:132124"/>
        <dbReference type="EC" id="1.6.5.2"/>
    </reaction>
</comment>
<organism evidence="17 18">
    <name type="scientific">Leifsonia xyli subsp. xyli</name>
    <dbReference type="NCBI Taxonomy" id="59736"/>
    <lineage>
        <taxon>Bacteria</taxon>
        <taxon>Bacillati</taxon>
        <taxon>Actinomycetota</taxon>
        <taxon>Actinomycetes</taxon>
        <taxon>Micrococcales</taxon>
        <taxon>Microbacteriaceae</taxon>
        <taxon>Leifsonia</taxon>
    </lineage>
</organism>
<keyword evidence="6" id="KW-0560">Oxidoreductase</keyword>
<keyword evidence="5 14" id="KW-0274">FAD</keyword>
<dbReference type="OrthoDB" id="4678789at2"/>
<keyword evidence="14" id="KW-0547">Nucleotide-binding</keyword>
<dbReference type="Gene3D" id="3.50.50.60">
    <property type="entry name" value="FAD/NAD(P)-binding domain"/>
    <property type="match status" value="2"/>
</dbReference>
<dbReference type="PRINTS" id="PR00411">
    <property type="entry name" value="PNDRDTASEI"/>
</dbReference>
<dbReference type="InterPro" id="IPR001100">
    <property type="entry name" value="Pyr_nuc-diS_OxRdtase"/>
</dbReference>
<evidence type="ECO:0000313" key="17">
    <source>
        <dbReference type="EMBL" id="ODA91007.1"/>
    </source>
</evidence>
<evidence type="ECO:0000256" key="3">
    <source>
        <dbReference type="ARBA" id="ARBA00012648"/>
    </source>
</evidence>
<dbReference type="Pfam" id="PF02852">
    <property type="entry name" value="Pyr_redox_dim"/>
    <property type="match status" value="1"/>
</dbReference>
<dbReference type="GO" id="GO:0050660">
    <property type="term" value="F:flavin adenine dinucleotide binding"/>
    <property type="evidence" value="ECO:0007669"/>
    <property type="project" value="TreeGrafter"/>
</dbReference>
<dbReference type="EMBL" id="LNZG01000003">
    <property type="protein sequence ID" value="ODA91007.1"/>
    <property type="molecule type" value="Genomic_DNA"/>
</dbReference>
<sequence>MAYEFERKQRIAVLGGGPGGYEAAIAGAQLGADVTLIERSGVGGSAVITDVVPSKSLIATAEATNSIAEAADLGVQFFSRDASGKPVRPEIAVNLAAVNKRLMGLARQQSEDMRAELVRSGVRIVSGEGRLDGPGAVIVSTVRGDSGTDFDSVDADTIVVAVGARPRILSSAEPDGERILTWTQLYDLGAIPEHLVVVGSGVTGAEFASAYTALGSKVTLISSRDQVLPGEDADAASVIENVFKRNGMQVLSTSRAESVVRAGDGVVATLSDGRTVEGSHCLMAVGSIPNTAGIGMQEAGVQLTPSGHIRVNRVARTSIPNIYAAGDCSDLLPLASVASMQGRTAVFHAMGDAVNPIELRNVTSNIFTQPEIATVGWNQKQIEEGIAQGDIYKLPLKSNPRAKMLGIRDGFVKLFARTGSGTVIGGVIVAPRASELIFPLALAVEHRLTVDQVARAFTVYPSLSGSISDAARAMHIVL</sequence>
<keyword evidence="7 14" id="KW-0520">NAD</keyword>
<feature type="binding site" evidence="14">
    <location>
        <position position="129"/>
    </location>
    <ligand>
        <name>FAD</name>
        <dbReference type="ChEBI" id="CHEBI:57692"/>
    </ligand>
</feature>
<dbReference type="EC" id="1.6.5.2" evidence="3"/>
<feature type="binding site" evidence="14">
    <location>
        <position position="327"/>
    </location>
    <ligand>
        <name>FAD</name>
        <dbReference type="ChEBI" id="CHEBI:57692"/>
    </ligand>
</feature>
<feature type="binding site" evidence="14">
    <location>
        <begin position="199"/>
        <end position="206"/>
    </location>
    <ligand>
        <name>NAD(+)</name>
        <dbReference type="ChEBI" id="CHEBI:57540"/>
    </ligand>
</feature>
<evidence type="ECO:0000256" key="11">
    <source>
        <dbReference type="ARBA" id="ARBA00076614"/>
    </source>
</evidence>
<evidence type="ECO:0000256" key="9">
    <source>
        <dbReference type="ARBA" id="ARBA00048983"/>
    </source>
</evidence>
<gene>
    <name evidence="17" type="ORF">ATY41_07190</name>
</gene>
<dbReference type="NCBIfam" id="NF005883">
    <property type="entry name" value="PRK07845.1"/>
    <property type="match status" value="1"/>
</dbReference>
<feature type="domain" description="FAD/NAD(P)-binding" evidence="16">
    <location>
        <begin position="10"/>
        <end position="342"/>
    </location>
</feature>
<name>A0A1E2SMK1_LEIXY</name>
<dbReference type="PRINTS" id="PR00368">
    <property type="entry name" value="FADPNR"/>
</dbReference>
<evidence type="ECO:0000256" key="13">
    <source>
        <dbReference type="ARBA" id="ARBA00079404"/>
    </source>
</evidence>
<evidence type="ECO:0000256" key="7">
    <source>
        <dbReference type="ARBA" id="ARBA00023027"/>
    </source>
</evidence>
<evidence type="ECO:0000256" key="4">
    <source>
        <dbReference type="ARBA" id="ARBA00022630"/>
    </source>
</evidence>
<keyword evidence="4" id="KW-0285">Flavoprotein</keyword>
<evidence type="ECO:0000256" key="10">
    <source>
        <dbReference type="ARBA" id="ARBA00072193"/>
    </source>
</evidence>
<evidence type="ECO:0000259" key="16">
    <source>
        <dbReference type="Pfam" id="PF07992"/>
    </source>
</evidence>
<dbReference type="OMA" id="SHCLMAV"/>
<feature type="domain" description="Pyridine nucleotide-disulphide oxidoreductase dimerisation" evidence="15">
    <location>
        <begin position="364"/>
        <end position="470"/>
    </location>
</feature>
<evidence type="ECO:0000256" key="8">
    <source>
        <dbReference type="ARBA" id="ARBA00047678"/>
    </source>
</evidence>
<evidence type="ECO:0000259" key="15">
    <source>
        <dbReference type="Pfam" id="PF02852"/>
    </source>
</evidence>
<dbReference type="Proteomes" id="UP000094426">
    <property type="component" value="Unassembled WGS sequence"/>
</dbReference>
<evidence type="ECO:0000256" key="12">
    <source>
        <dbReference type="ARBA" id="ARBA00077506"/>
    </source>
</evidence>
<dbReference type="PANTHER" id="PTHR43014">
    <property type="entry name" value="MERCURIC REDUCTASE"/>
    <property type="match status" value="1"/>
</dbReference>
<evidence type="ECO:0000256" key="5">
    <source>
        <dbReference type="ARBA" id="ARBA00022827"/>
    </source>
</evidence>
<comment type="caution">
    <text evidence="17">The sequence shown here is derived from an EMBL/GenBank/DDBJ whole genome shotgun (WGS) entry which is preliminary data.</text>
</comment>
<dbReference type="InterPro" id="IPR023753">
    <property type="entry name" value="FAD/NAD-binding_dom"/>
</dbReference>
<feature type="binding site" evidence="14">
    <location>
        <position position="55"/>
    </location>
    <ligand>
        <name>FAD</name>
        <dbReference type="ChEBI" id="CHEBI:57692"/>
    </ligand>
</feature>
<evidence type="ECO:0000256" key="6">
    <source>
        <dbReference type="ARBA" id="ARBA00023002"/>
    </source>
</evidence>
<reference evidence="18" key="1">
    <citation type="submission" date="2015-11" db="EMBL/GenBank/DDBJ databases">
        <authorList>
            <person name="Wang J."/>
            <person name="Wang L."/>
            <person name="Wang F."/>
            <person name="Cao G."/>
        </authorList>
    </citation>
    <scope>NUCLEOTIDE SEQUENCE [LARGE SCALE GENOMIC DNA]</scope>
    <source>
        <strain evidence="18">gdw1</strain>
    </source>
</reference>
<feature type="binding site" evidence="14">
    <location>
        <position position="286"/>
    </location>
    <ligand>
        <name>NAD(+)</name>
        <dbReference type="ChEBI" id="CHEBI:57540"/>
    </ligand>
</feature>
<evidence type="ECO:0000256" key="1">
    <source>
        <dbReference type="ARBA" id="ARBA00007532"/>
    </source>
</evidence>
<accession>A0A1E2SMK1</accession>
<dbReference type="Pfam" id="PF07992">
    <property type="entry name" value="Pyr_redox_2"/>
    <property type="match status" value="1"/>
</dbReference>
<comment type="catalytic activity">
    <reaction evidence="8">
        <text>a quinone + NADH + H(+) = a quinol + NAD(+)</text>
        <dbReference type="Rhea" id="RHEA:46160"/>
        <dbReference type="ChEBI" id="CHEBI:15378"/>
        <dbReference type="ChEBI" id="CHEBI:24646"/>
        <dbReference type="ChEBI" id="CHEBI:57540"/>
        <dbReference type="ChEBI" id="CHEBI:57945"/>
        <dbReference type="ChEBI" id="CHEBI:132124"/>
        <dbReference type="EC" id="1.6.5.2"/>
    </reaction>
</comment>
<dbReference type="FunFam" id="3.50.50.60:FF:000054">
    <property type="entry name" value="Flavoprotein disulfide reductase"/>
    <property type="match status" value="1"/>
</dbReference>
<protein>
    <recommendedName>
        <fullName evidence="10">NAD(P)H dehydrogenase (quinone)</fullName>
        <ecNumber evidence="3">1.6.5.2</ecNumber>
    </recommendedName>
    <alternativeName>
        <fullName evidence="13">NAD(P)H quinone reductase</fullName>
    </alternativeName>
    <alternativeName>
        <fullName evidence="11">NAD(P)H: menadione oxidoreductase</fullName>
    </alternativeName>
    <alternativeName>
        <fullName evidence="12">NADH-menadione reductase</fullName>
    </alternativeName>
</protein>
<dbReference type="GO" id="GO:0003955">
    <property type="term" value="F:NAD(P)H dehydrogenase (quinone) activity"/>
    <property type="evidence" value="ECO:0007669"/>
    <property type="project" value="UniProtKB-EC"/>
</dbReference>
<proteinExistence type="inferred from homology"/>
<dbReference type="InterPro" id="IPR036188">
    <property type="entry name" value="FAD/NAD-bd_sf"/>
</dbReference>
<comment type="similarity">
    <text evidence="1">Belongs to the class-I pyridine nucleotide-disulfide oxidoreductase family.</text>
</comment>
<evidence type="ECO:0000256" key="14">
    <source>
        <dbReference type="PIRSR" id="PIRSR000350-3"/>
    </source>
</evidence>
<dbReference type="RefSeq" id="WP_011185461.1">
    <property type="nucleotide sequence ID" value="NZ_LNZG01000003.1"/>
</dbReference>
<comment type="cofactor">
    <cofactor evidence="14">
        <name>FAD</name>
        <dbReference type="ChEBI" id="CHEBI:57692"/>
    </cofactor>
    <text evidence="14">Binds 1 FAD per subunit.</text>
</comment>
<dbReference type="InterPro" id="IPR016156">
    <property type="entry name" value="FAD/NAD-linked_Rdtase_dimer_sf"/>
</dbReference>